<accession>A0A7V8FQH1</accession>
<proteinExistence type="predicted"/>
<dbReference type="NCBIfam" id="NF007980">
    <property type="entry name" value="PRK10707.1"/>
    <property type="match status" value="1"/>
</dbReference>
<evidence type="ECO:0000256" key="7">
    <source>
        <dbReference type="SAM" id="MobiDB-lite"/>
    </source>
</evidence>
<keyword evidence="4 9" id="KW-0378">Hydrolase</keyword>
<evidence type="ECO:0000313" key="9">
    <source>
        <dbReference type="EMBL" id="KAF1022416.1"/>
    </source>
</evidence>
<dbReference type="EMBL" id="WNDQ01000012">
    <property type="protein sequence ID" value="KAF1022416.1"/>
    <property type="molecule type" value="Genomic_DNA"/>
</dbReference>
<sequence length="246" mass="26964">MTSTQSPESVPSPGLGLSRPPSFDPRQVPVLAGAEPLAAVAAAQLTPQAMRQRFLQPPPWQPEWVREPRWIGREPVAAAVLVPLVLRESLSVLLTERSAQLTHHSGQVAFPGGRVDPDDADVVAAALREAQEEVGLDPGHVHVLGTLPTYVTGTAYAVTPVVALVDAQAALQANPDEVADAFEVPLAYLMDPARHRRHRLEWDEHGARQSRDWLSMPYWDEDAGRERFIWGATAGMLRNLYRFLAA</sequence>
<dbReference type="PANTHER" id="PTHR12992">
    <property type="entry name" value="NUDIX HYDROLASE"/>
    <property type="match status" value="1"/>
</dbReference>
<protein>
    <submittedName>
        <fullName evidence="9">Putative Nudix hydrolase NudL</fullName>
    </submittedName>
</protein>
<dbReference type="Pfam" id="PF00293">
    <property type="entry name" value="NUDIX"/>
    <property type="match status" value="1"/>
</dbReference>
<evidence type="ECO:0000313" key="10">
    <source>
        <dbReference type="Proteomes" id="UP000461670"/>
    </source>
</evidence>
<evidence type="ECO:0000256" key="6">
    <source>
        <dbReference type="ARBA" id="ARBA00023211"/>
    </source>
</evidence>
<organism evidence="9 10">
    <name type="scientific">Paracidovorax wautersii</name>
    <dbReference type="NCBI Taxonomy" id="1177982"/>
    <lineage>
        <taxon>Bacteria</taxon>
        <taxon>Pseudomonadati</taxon>
        <taxon>Pseudomonadota</taxon>
        <taxon>Betaproteobacteria</taxon>
        <taxon>Burkholderiales</taxon>
        <taxon>Comamonadaceae</taxon>
        <taxon>Paracidovorax</taxon>
    </lineage>
</organism>
<name>A0A7V8FQH1_9BURK</name>
<keyword evidence="3" id="KW-0479">Metal-binding</keyword>
<dbReference type="Gene3D" id="3.90.79.10">
    <property type="entry name" value="Nucleoside Triphosphate Pyrophosphohydrolase"/>
    <property type="match status" value="1"/>
</dbReference>
<evidence type="ECO:0000259" key="8">
    <source>
        <dbReference type="PROSITE" id="PS51462"/>
    </source>
</evidence>
<evidence type="ECO:0000256" key="2">
    <source>
        <dbReference type="ARBA" id="ARBA00001946"/>
    </source>
</evidence>
<comment type="cofactor">
    <cofactor evidence="1">
        <name>Mn(2+)</name>
        <dbReference type="ChEBI" id="CHEBI:29035"/>
    </cofactor>
</comment>
<reference evidence="10" key="1">
    <citation type="journal article" date="2020" name="MBio">
        <title>Horizontal gene transfer to a defensive symbiont with a reduced genome amongst a multipartite beetle microbiome.</title>
        <authorList>
            <person name="Waterworth S.C."/>
            <person name="Florez L.V."/>
            <person name="Rees E.R."/>
            <person name="Hertweck C."/>
            <person name="Kaltenpoth M."/>
            <person name="Kwan J.C."/>
        </authorList>
    </citation>
    <scope>NUCLEOTIDE SEQUENCE [LARGE SCALE GENOMIC DNA]</scope>
</reference>
<dbReference type="PANTHER" id="PTHR12992:SF11">
    <property type="entry name" value="MITOCHONDRIAL COENZYME A DIPHOSPHATASE NUDT8"/>
    <property type="match status" value="1"/>
</dbReference>
<dbReference type="AlphaFoldDB" id="A0A7V8FQH1"/>
<feature type="domain" description="Nudix hydrolase" evidence="8">
    <location>
        <begin position="75"/>
        <end position="205"/>
    </location>
</feature>
<comment type="cofactor">
    <cofactor evidence="2">
        <name>Mg(2+)</name>
        <dbReference type="ChEBI" id="CHEBI:18420"/>
    </cofactor>
</comment>
<dbReference type="SUPFAM" id="SSF55811">
    <property type="entry name" value="Nudix"/>
    <property type="match status" value="1"/>
</dbReference>
<dbReference type="Proteomes" id="UP000461670">
    <property type="component" value="Unassembled WGS sequence"/>
</dbReference>
<comment type="caution">
    <text evidence="9">The sequence shown here is derived from an EMBL/GenBank/DDBJ whole genome shotgun (WGS) entry which is preliminary data.</text>
</comment>
<dbReference type="InterPro" id="IPR045121">
    <property type="entry name" value="CoAse"/>
</dbReference>
<evidence type="ECO:0000256" key="1">
    <source>
        <dbReference type="ARBA" id="ARBA00001936"/>
    </source>
</evidence>
<dbReference type="GO" id="GO:0046872">
    <property type="term" value="F:metal ion binding"/>
    <property type="evidence" value="ECO:0007669"/>
    <property type="project" value="UniProtKB-KW"/>
</dbReference>
<dbReference type="InterPro" id="IPR000086">
    <property type="entry name" value="NUDIX_hydrolase_dom"/>
</dbReference>
<keyword evidence="5" id="KW-0460">Magnesium</keyword>
<dbReference type="CDD" id="cd03426">
    <property type="entry name" value="NUDIX_CoAse_Nudt7"/>
    <property type="match status" value="1"/>
</dbReference>
<evidence type="ECO:0000256" key="5">
    <source>
        <dbReference type="ARBA" id="ARBA00022842"/>
    </source>
</evidence>
<dbReference type="InterPro" id="IPR015797">
    <property type="entry name" value="NUDIX_hydrolase-like_dom_sf"/>
</dbReference>
<evidence type="ECO:0000256" key="3">
    <source>
        <dbReference type="ARBA" id="ARBA00022723"/>
    </source>
</evidence>
<feature type="compositionally biased region" description="Low complexity" evidence="7">
    <location>
        <begin position="9"/>
        <end position="21"/>
    </location>
</feature>
<dbReference type="GO" id="GO:0010945">
    <property type="term" value="F:coenzyme A diphosphatase activity"/>
    <property type="evidence" value="ECO:0007669"/>
    <property type="project" value="InterPro"/>
</dbReference>
<dbReference type="PROSITE" id="PS51462">
    <property type="entry name" value="NUDIX"/>
    <property type="match status" value="1"/>
</dbReference>
<feature type="region of interest" description="Disordered" evidence="7">
    <location>
        <begin position="1"/>
        <end position="24"/>
    </location>
</feature>
<keyword evidence="6" id="KW-0464">Manganese</keyword>
<evidence type="ECO:0000256" key="4">
    <source>
        <dbReference type="ARBA" id="ARBA00022801"/>
    </source>
</evidence>
<gene>
    <name evidence="9" type="primary">nudL</name>
    <name evidence="9" type="ORF">GAK30_01200</name>
</gene>